<organism evidence="1 2">
    <name type="scientific">Klebsiella phage JD18</name>
    <dbReference type="NCBI Taxonomy" id="1698360"/>
    <lineage>
        <taxon>Viruses</taxon>
        <taxon>Duplodnaviria</taxon>
        <taxon>Heunggongvirae</taxon>
        <taxon>Uroviricota</taxon>
        <taxon>Caudoviricetes</taxon>
        <taxon>Pantevenvirales</taxon>
        <taxon>Straboviridae</taxon>
        <taxon>Tevenvirinae</taxon>
        <taxon>Jiaodavirus</taxon>
        <taxon>Jiaodavirus jd18</taxon>
    </lineage>
</organism>
<evidence type="ECO:0000313" key="1">
    <source>
        <dbReference type="EMBL" id="AKY02143.1"/>
    </source>
</evidence>
<sequence length="121" mass="13609">MNFKEGVQYKFVNDEAEEEFSSRYEVNEDFVFELYENGGSFTVTKVDYQNNRVSGIMWANGTECDEVGGEDLVIFDSEFKYFTEVGTSANVIPTDLVMNLSIHNRGQAIAAIAALQSAYQC</sequence>
<keyword evidence="2" id="KW-1185">Reference proteome</keyword>
<gene>
    <name evidence="1" type="ORF">JD18_272</name>
</gene>
<protein>
    <submittedName>
        <fullName evidence="1">Uncharacterized protein</fullName>
    </submittedName>
</protein>
<proteinExistence type="predicted"/>
<dbReference type="Proteomes" id="UP000204179">
    <property type="component" value="Segment"/>
</dbReference>
<evidence type="ECO:0000313" key="2">
    <source>
        <dbReference type="Proteomes" id="UP000204179"/>
    </source>
</evidence>
<dbReference type="RefSeq" id="YP_009190853.1">
    <property type="nucleotide sequence ID" value="NC_028686.1"/>
</dbReference>
<dbReference type="KEGG" id="vg:26518687"/>
<name>A0A0K1Y563_9CAUD</name>
<dbReference type="GeneID" id="26518687"/>
<dbReference type="Pfam" id="PF03197">
    <property type="entry name" value="FRD2"/>
    <property type="match status" value="1"/>
</dbReference>
<accession>A0A0K1Y563</accession>
<dbReference type="EMBL" id="KT239446">
    <property type="protein sequence ID" value="AKY02143.1"/>
    <property type="molecule type" value="Genomic_DNA"/>
</dbReference>
<reference evidence="1 2" key="1">
    <citation type="submission" date="2015-07" db="EMBL/GenBank/DDBJ databases">
        <title>Isolation and characterization of JD18-a novel lytic bacteriophage for Klebsiella pneumoniae.</title>
        <authorList>
            <person name="Fan J."/>
            <person name="Zhang X."/>
            <person name="Guo X."/>
            <person name="He P."/>
            <person name="Zhang Y."/>
        </authorList>
    </citation>
    <scope>NUCLEOTIDE SEQUENCE [LARGE SCALE GENOMIC DNA]</scope>
</reference>
<dbReference type="InterPro" id="IPR004885">
    <property type="entry name" value="FRD2"/>
</dbReference>